<dbReference type="EMBL" id="JBHSOZ010000003">
    <property type="protein sequence ID" value="MFC5712832.1"/>
    <property type="molecule type" value="Genomic_DNA"/>
</dbReference>
<comment type="caution">
    <text evidence="5">The sequence shown here is derived from an EMBL/GenBank/DDBJ whole genome shotgun (WGS) entry which is preliminary data.</text>
</comment>
<dbReference type="InterPro" id="IPR050313">
    <property type="entry name" value="Carb_Metab_HTH_regulators"/>
</dbReference>
<dbReference type="Pfam" id="PF08220">
    <property type="entry name" value="HTH_DeoR"/>
    <property type="match status" value="1"/>
</dbReference>
<sequence length="252" mass="27777">MLHIERKEIILSVLKSKEVVSVQELVDATQASESTIRRDLTDLEKENYLKRVHGGASLLRKKKEELTVAEKKVRNIEEKKAIAEYAASLINTGESIFLDAGTSTIEMIPHLAEKKVVVVTTGVYHVPLLLEHHIETYVAGGHVKQNTGALVGTKALLSLREYRFDKCFLGINGVHPIHGYTTPDPEEATVKQTALSLAAKAYVLADPSKFGEAVFASVAPIEQAAIVTTDSLHEECLEELKEKTEIKVVNQL</sequence>
<dbReference type="InterPro" id="IPR014036">
    <property type="entry name" value="DeoR-like_C"/>
</dbReference>
<dbReference type="SMART" id="SM01134">
    <property type="entry name" value="DeoRC"/>
    <property type="match status" value="1"/>
</dbReference>
<evidence type="ECO:0000313" key="6">
    <source>
        <dbReference type="Proteomes" id="UP001596142"/>
    </source>
</evidence>
<dbReference type="PROSITE" id="PS00894">
    <property type="entry name" value="HTH_DEOR_1"/>
    <property type="match status" value="1"/>
</dbReference>
<feature type="domain" description="HTH deoR-type" evidence="4">
    <location>
        <begin position="3"/>
        <end position="58"/>
    </location>
</feature>
<name>A0ABW0YN17_9BACI</name>
<accession>A0ABW0YN17</accession>
<dbReference type="Gene3D" id="3.40.50.1360">
    <property type="match status" value="1"/>
</dbReference>
<keyword evidence="2 5" id="KW-0238">DNA-binding</keyword>
<organism evidence="5 6">
    <name type="scientific">Thalassorhabdus alkalitolerans</name>
    <dbReference type="NCBI Taxonomy" id="2282697"/>
    <lineage>
        <taxon>Bacteria</taxon>
        <taxon>Bacillati</taxon>
        <taxon>Bacillota</taxon>
        <taxon>Bacilli</taxon>
        <taxon>Bacillales</taxon>
        <taxon>Bacillaceae</taxon>
        <taxon>Thalassorhabdus</taxon>
    </lineage>
</organism>
<keyword evidence="1" id="KW-0805">Transcription regulation</keyword>
<evidence type="ECO:0000256" key="3">
    <source>
        <dbReference type="ARBA" id="ARBA00023163"/>
    </source>
</evidence>
<dbReference type="PRINTS" id="PR00037">
    <property type="entry name" value="HTHLACR"/>
</dbReference>
<dbReference type="Proteomes" id="UP001596142">
    <property type="component" value="Unassembled WGS sequence"/>
</dbReference>
<gene>
    <name evidence="5" type="ORF">ACFPU1_08570</name>
</gene>
<evidence type="ECO:0000259" key="4">
    <source>
        <dbReference type="PROSITE" id="PS51000"/>
    </source>
</evidence>
<keyword evidence="6" id="KW-1185">Reference proteome</keyword>
<dbReference type="SMART" id="SM00420">
    <property type="entry name" value="HTH_DEOR"/>
    <property type="match status" value="1"/>
</dbReference>
<dbReference type="InterPro" id="IPR001034">
    <property type="entry name" value="DeoR_HTH"/>
</dbReference>
<keyword evidence="3" id="KW-0804">Transcription</keyword>
<dbReference type="SUPFAM" id="SSF46785">
    <property type="entry name" value="Winged helix' DNA-binding domain"/>
    <property type="match status" value="1"/>
</dbReference>
<dbReference type="PANTHER" id="PTHR30363">
    <property type="entry name" value="HTH-TYPE TRANSCRIPTIONAL REGULATOR SRLR-RELATED"/>
    <property type="match status" value="1"/>
</dbReference>
<dbReference type="InterPro" id="IPR018356">
    <property type="entry name" value="Tscrpt_reg_HTH_DeoR_CS"/>
</dbReference>
<dbReference type="PANTHER" id="PTHR30363:SF56">
    <property type="entry name" value="TRANSCRIPTIONAL REGULATOR, DEOR FAMILY"/>
    <property type="match status" value="1"/>
</dbReference>
<proteinExistence type="predicted"/>
<dbReference type="InterPro" id="IPR036390">
    <property type="entry name" value="WH_DNA-bd_sf"/>
</dbReference>
<dbReference type="Pfam" id="PF00455">
    <property type="entry name" value="DeoRC"/>
    <property type="match status" value="1"/>
</dbReference>
<dbReference type="Gene3D" id="1.10.10.10">
    <property type="entry name" value="Winged helix-like DNA-binding domain superfamily/Winged helix DNA-binding domain"/>
    <property type="match status" value="1"/>
</dbReference>
<protein>
    <submittedName>
        <fullName evidence="5">DeoR/GlpR family DNA-binding transcription regulator</fullName>
    </submittedName>
</protein>
<dbReference type="InterPro" id="IPR037171">
    <property type="entry name" value="NagB/RpiA_transferase-like"/>
</dbReference>
<dbReference type="InterPro" id="IPR036388">
    <property type="entry name" value="WH-like_DNA-bd_sf"/>
</dbReference>
<evidence type="ECO:0000256" key="1">
    <source>
        <dbReference type="ARBA" id="ARBA00023015"/>
    </source>
</evidence>
<evidence type="ECO:0000313" key="5">
    <source>
        <dbReference type="EMBL" id="MFC5712832.1"/>
    </source>
</evidence>
<dbReference type="PROSITE" id="PS51000">
    <property type="entry name" value="HTH_DEOR_2"/>
    <property type="match status" value="1"/>
</dbReference>
<dbReference type="RefSeq" id="WP_385940104.1">
    <property type="nucleotide sequence ID" value="NZ_JBHSOZ010000003.1"/>
</dbReference>
<dbReference type="GO" id="GO:0003677">
    <property type="term" value="F:DNA binding"/>
    <property type="evidence" value="ECO:0007669"/>
    <property type="project" value="UniProtKB-KW"/>
</dbReference>
<dbReference type="SUPFAM" id="SSF100950">
    <property type="entry name" value="NagB/RpiA/CoA transferase-like"/>
    <property type="match status" value="1"/>
</dbReference>
<evidence type="ECO:0000256" key="2">
    <source>
        <dbReference type="ARBA" id="ARBA00023125"/>
    </source>
</evidence>
<reference evidence="6" key="1">
    <citation type="journal article" date="2019" name="Int. J. Syst. Evol. Microbiol.">
        <title>The Global Catalogue of Microorganisms (GCM) 10K type strain sequencing project: providing services to taxonomists for standard genome sequencing and annotation.</title>
        <authorList>
            <consortium name="The Broad Institute Genomics Platform"/>
            <consortium name="The Broad Institute Genome Sequencing Center for Infectious Disease"/>
            <person name="Wu L."/>
            <person name="Ma J."/>
        </authorList>
    </citation>
    <scope>NUCLEOTIDE SEQUENCE [LARGE SCALE GENOMIC DNA]</scope>
    <source>
        <strain evidence="6">CECT 7184</strain>
    </source>
</reference>